<dbReference type="OrthoDB" id="9779730at2"/>
<dbReference type="AlphaFoldDB" id="A0A545U6L0"/>
<evidence type="ECO:0000313" key="8">
    <source>
        <dbReference type="Proteomes" id="UP000319732"/>
    </source>
</evidence>
<evidence type="ECO:0000313" key="7">
    <source>
        <dbReference type="EMBL" id="TQV85108.1"/>
    </source>
</evidence>
<dbReference type="GO" id="GO:0016301">
    <property type="term" value="F:kinase activity"/>
    <property type="evidence" value="ECO:0007669"/>
    <property type="project" value="UniProtKB-KW"/>
</dbReference>
<dbReference type="EMBL" id="VHSG01000004">
    <property type="protein sequence ID" value="TQV85108.1"/>
    <property type="molecule type" value="Genomic_DNA"/>
</dbReference>
<evidence type="ECO:0000259" key="6">
    <source>
        <dbReference type="Pfam" id="PF00294"/>
    </source>
</evidence>
<name>A0A545U6L0_9GAMM</name>
<evidence type="ECO:0000256" key="2">
    <source>
        <dbReference type="ARBA" id="ARBA00022679"/>
    </source>
</evidence>
<organism evidence="7 8">
    <name type="scientific">Exilibacterium tricleocarpae</name>
    <dbReference type="NCBI Taxonomy" id="2591008"/>
    <lineage>
        <taxon>Bacteria</taxon>
        <taxon>Pseudomonadati</taxon>
        <taxon>Pseudomonadota</taxon>
        <taxon>Gammaproteobacteria</taxon>
        <taxon>Cellvibrionales</taxon>
        <taxon>Cellvibrionaceae</taxon>
        <taxon>Exilibacterium</taxon>
    </lineage>
</organism>
<evidence type="ECO:0000256" key="3">
    <source>
        <dbReference type="ARBA" id="ARBA00022741"/>
    </source>
</evidence>
<protein>
    <submittedName>
        <fullName evidence="7">Carbohydrate kinase</fullName>
    </submittedName>
</protein>
<dbReference type="InterPro" id="IPR029056">
    <property type="entry name" value="Ribokinase-like"/>
</dbReference>
<keyword evidence="8" id="KW-1185">Reference proteome</keyword>
<keyword evidence="4 7" id="KW-0418">Kinase</keyword>
<dbReference type="GO" id="GO:0005524">
    <property type="term" value="F:ATP binding"/>
    <property type="evidence" value="ECO:0007669"/>
    <property type="project" value="UniProtKB-KW"/>
</dbReference>
<keyword evidence="2" id="KW-0808">Transferase</keyword>
<gene>
    <name evidence="7" type="ORF">FKG94_02645</name>
</gene>
<comment type="similarity">
    <text evidence="1">Belongs to the carbohydrate kinase PfkB family.</text>
</comment>
<accession>A0A545U6L0</accession>
<reference evidence="7 8" key="1">
    <citation type="submission" date="2019-06" db="EMBL/GenBank/DDBJ databases">
        <title>Whole genome sequence for Cellvibrionaceae sp. R142.</title>
        <authorList>
            <person name="Wang G."/>
        </authorList>
    </citation>
    <scope>NUCLEOTIDE SEQUENCE [LARGE SCALE GENOMIC DNA]</scope>
    <source>
        <strain evidence="7 8">R142</strain>
    </source>
</reference>
<dbReference type="InterPro" id="IPR050306">
    <property type="entry name" value="PfkB_Carbo_kinase"/>
</dbReference>
<dbReference type="PANTHER" id="PTHR43085:SF1">
    <property type="entry name" value="PSEUDOURIDINE KINASE-RELATED"/>
    <property type="match status" value="1"/>
</dbReference>
<dbReference type="InterPro" id="IPR011611">
    <property type="entry name" value="PfkB_dom"/>
</dbReference>
<dbReference type="SUPFAM" id="SSF53613">
    <property type="entry name" value="Ribokinase-like"/>
    <property type="match status" value="1"/>
</dbReference>
<dbReference type="PROSITE" id="PS00584">
    <property type="entry name" value="PFKB_KINASES_2"/>
    <property type="match status" value="1"/>
</dbReference>
<dbReference type="RefSeq" id="WP_142902655.1">
    <property type="nucleotide sequence ID" value="NZ_ML660088.1"/>
</dbReference>
<sequence length="322" mass="34794">MKPVLCFGEVLIDFLNVGQHREGPLALAEYRQYPGGAPANAAVAVAKLGGEARFAGQVGSDPFGEFLATALREYGVNTDYLHRHEWAKTPLAFVILDAHGDRSFAFHRHETADLLFQEQQIDERWFDGQPVFHICSNTLTEHAIAGVTRAALARAKAAGATVSFDVNLRHNLWPGHCVDRETVNACVFEADLLKFAREELAYLAAGDDEDYLKTCLHGGAQLILVTDGPKPVRYITGHSHGYIDAPPVTAVDTTAAGDAFSGALLYGLSCATGLAAITAESRYLNGLLNFAVQCSALTVTRPGAFPALPTFDEVEGHWIDMP</sequence>
<dbReference type="Pfam" id="PF00294">
    <property type="entry name" value="PfkB"/>
    <property type="match status" value="1"/>
</dbReference>
<dbReference type="Proteomes" id="UP000319732">
    <property type="component" value="Unassembled WGS sequence"/>
</dbReference>
<proteinExistence type="inferred from homology"/>
<evidence type="ECO:0000256" key="1">
    <source>
        <dbReference type="ARBA" id="ARBA00010688"/>
    </source>
</evidence>
<comment type="caution">
    <text evidence="7">The sequence shown here is derived from an EMBL/GenBank/DDBJ whole genome shotgun (WGS) entry which is preliminary data.</text>
</comment>
<dbReference type="CDD" id="cd01167">
    <property type="entry name" value="bac_FRK"/>
    <property type="match status" value="1"/>
</dbReference>
<dbReference type="InterPro" id="IPR002173">
    <property type="entry name" value="Carboh/pur_kinase_PfkB_CS"/>
</dbReference>
<keyword evidence="3" id="KW-0547">Nucleotide-binding</keyword>
<feature type="domain" description="Carbohydrate kinase PfkB" evidence="6">
    <location>
        <begin position="2"/>
        <end position="309"/>
    </location>
</feature>
<dbReference type="Gene3D" id="3.40.1190.20">
    <property type="match status" value="1"/>
</dbReference>
<evidence type="ECO:0000256" key="5">
    <source>
        <dbReference type="ARBA" id="ARBA00022840"/>
    </source>
</evidence>
<dbReference type="PANTHER" id="PTHR43085">
    <property type="entry name" value="HEXOKINASE FAMILY MEMBER"/>
    <property type="match status" value="1"/>
</dbReference>
<keyword evidence="5" id="KW-0067">ATP-binding</keyword>
<evidence type="ECO:0000256" key="4">
    <source>
        <dbReference type="ARBA" id="ARBA00022777"/>
    </source>
</evidence>